<reference evidence="3 4" key="1">
    <citation type="submission" date="2016-05" db="EMBL/GenBank/DDBJ databases">
        <title>Complete genome sequence of a phthalic acid esters degrading Mycobacterium sp. YC-RL4.</title>
        <authorList>
            <person name="Ren L."/>
            <person name="Fan S."/>
            <person name="Ruth N."/>
            <person name="Jia Y."/>
            <person name="Wang J."/>
            <person name="Qiao C."/>
        </authorList>
    </citation>
    <scope>NUCLEOTIDE SEQUENCE [LARGE SCALE GENOMIC DNA]</scope>
    <source>
        <strain evidence="3 4">YC-RL4</strain>
        <plasmid evidence="4">pmyc1</plasmid>
    </source>
</reference>
<dbReference type="Proteomes" id="UP000077143">
    <property type="component" value="Plasmid pMYC1"/>
</dbReference>
<dbReference type="AlphaFoldDB" id="A0A172UW87"/>
<evidence type="ECO:0000259" key="2">
    <source>
        <dbReference type="PROSITE" id="PS51747"/>
    </source>
</evidence>
<dbReference type="RefSeq" id="WP_068004093.1">
    <property type="nucleotide sequence ID" value="NZ_CP015597.1"/>
</dbReference>
<dbReference type="GO" id="GO:0004132">
    <property type="term" value="F:dCMP deaminase activity"/>
    <property type="evidence" value="ECO:0007669"/>
    <property type="project" value="TreeGrafter"/>
</dbReference>
<evidence type="ECO:0000313" key="4">
    <source>
        <dbReference type="Proteomes" id="UP000077143"/>
    </source>
</evidence>
<dbReference type="OrthoDB" id="9802676at2"/>
<keyword evidence="1" id="KW-0378">Hydrolase</keyword>
<dbReference type="InterPro" id="IPR015517">
    <property type="entry name" value="dCMP_deaminase-rel"/>
</dbReference>
<protein>
    <recommendedName>
        <fullName evidence="2">CMP/dCMP-type deaminase domain-containing protein</fullName>
    </recommendedName>
</protein>
<dbReference type="PANTHER" id="PTHR11086">
    <property type="entry name" value="DEOXYCYTIDYLATE DEAMINASE-RELATED"/>
    <property type="match status" value="1"/>
</dbReference>
<dbReference type="InterPro" id="IPR027417">
    <property type="entry name" value="P-loop_NTPase"/>
</dbReference>
<dbReference type="EMBL" id="CP015597">
    <property type="protein sequence ID" value="ANE83397.1"/>
    <property type="molecule type" value="Genomic_DNA"/>
</dbReference>
<dbReference type="PROSITE" id="PS51747">
    <property type="entry name" value="CYT_DCMP_DEAMINASES_2"/>
    <property type="match status" value="1"/>
</dbReference>
<keyword evidence="4" id="KW-1185">Reference proteome</keyword>
<name>A0A172UW87_9MYCO</name>
<dbReference type="KEGG" id="madi:A7U43_28155"/>
<dbReference type="Gene3D" id="3.40.50.300">
    <property type="entry name" value="P-loop containing nucleotide triphosphate hydrolases"/>
    <property type="match status" value="1"/>
</dbReference>
<geneLocation type="plasmid" evidence="4">
    <name>pmyc1</name>
</geneLocation>
<accession>A0A172UW87</accession>
<dbReference type="InterPro" id="IPR016193">
    <property type="entry name" value="Cytidine_deaminase-like"/>
</dbReference>
<proteinExistence type="predicted"/>
<dbReference type="GO" id="GO:0005737">
    <property type="term" value="C:cytoplasm"/>
    <property type="evidence" value="ECO:0007669"/>
    <property type="project" value="TreeGrafter"/>
</dbReference>
<gene>
    <name evidence="3" type="ORF">A7U43_28155</name>
</gene>
<dbReference type="Pfam" id="PF00383">
    <property type="entry name" value="dCMP_cyt_deam_1"/>
    <property type="match status" value="1"/>
</dbReference>
<dbReference type="Gene3D" id="3.40.140.10">
    <property type="entry name" value="Cytidine Deaminase, domain 2"/>
    <property type="match status" value="1"/>
</dbReference>
<dbReference type="InterPro" id="IPR002125">
    <property type="entry name" value="CMP_dCMP_dom"/>
</dbReference>
<keyword evidence="3" id="KW-0614">Plasmid</keyword>
<dbReference type="SUPFAM" id="SSF53927">
    <property type="entry name" value="Cytidine deaminase-like"/>
    <property type="match status" value="1"/>
</dbReference>
<feature type="domain" description="CMP/dCMP-type deaminase" evidence="2">
    <location>
        <begin position="227"/>
        <end position="392"/>
    </location>
</feature>
<sequence length="468" mass="51286">MERIGPELVIGLVSPVGMDTSDLAGKVQGILADCDYTAVNIKLSGLLPTEPAPAGESEDQRIRRLIRAGNQFCRDNNEDPASIARLAVAAVRAQRIALYRSDGDTRPAAEILPGRPRTAYILQSLKRREEVQLLREVYGNQFVLVGSQSSVAERTENLMQRNLSASDPAGKRQIVEELIGVDADDREPFGQNVIDTYPQADFFVRNNDRGEINRIVGLLFGEPVEPTIGEYAMYVARASRARSLAASRKVGAAIVVGDAVVATGYNDVPYGQTPDVQQGVDTSERFKRDNLRDTVQRLKSAGLLAEGLEGDGVDQAAAALKGGELMSVIEYQRAVHAEARAIDDATVRGVSPAQGTLYVTTYPCHLCYKHALSVRLSRVEYIEPYPKSRAVRMFSEGAEDRLKPFAGVAPRRYIGIFDDRPAFMSDASGIFPKHDRRVAQPLIGAQRQDEDIAVLERTAMSGLNEEFH</sequence>
<evidence type="ECO:0000256" key="1">
    <source>
        <dbReference type="ARBA" id="ARBA00022801"/>
    </source>
</evidence>
<dbReference type="PANTHER" id="PTHR11086:SF18">
    <property type="entry name" value="DEOXYCYTIDYLATE DEAMINASE"/>
    <property type="match status" value="1"/>
</dbReference>
<organism evidence="3 4">
    <name type="scientific">Mycobacterium adipatum</name>
    <dbReference type="NCBI Taxonomy" id="1682113"/>
    <lineage>
        <taxon>Bacteria</taxon>
        <taxon>Bacillati</taxon>
        <taxon>Actinomycetota</taxon>
        <taxon>Actinomycetes</taxon>
        <taxon>Mycobacteriales</taxon>
        <taxon>Mycobacteriaceae</taxon>
        <taxon>Mycobacterium</taxon>
    </lineage>
</organism>
<evidence type="ECO:0000313" key="3">
    <source>
        <dbReference type="EMBL" id="ANE83397.1"/>
    </source>
</evidence>